<sequence length="155" mass="17998">MASCSSMYQTISHPNSNHNMQELTNPTQTASISKAFDCSIHNCSCKRSKIGLILYPNDPQMKNIILLICKQCYNCKSDSRTQHAQLEEWYFYIYKDSTTFQFKSRFSQNEDGSFAFHHALSNTDSSFGIEERNLEEQEKEIVQDIVMKRSKRTKT</sequence>
<dbReference type="EMBL" id="CAJNOR010002172">
    <property type="protein sequence ID" value="CAF1257946.1"/>
    <property type="molecule type" value="Genomic_DNA"/>
</dbReference>
<feature type="region of interest" description="Disordered" evidence="1">
    <location>
        <begin position="1"/>
        <end position="21"/>
    </location>
</feature>
<evidence type="ECO:0000313" key="2">
    <source>
        <dbReference type="EMBL" id="CAF1257946.1"/>
    </source>
</evidence>
<keyword evidence="4" id="KW-1185">Reference proteome</keyword>
<evidence type="ECO:0000256" key="1">
    <source>
        <dbReference type="SAM" id="MobiDB-lite"/>
    </source>
</evidence>
<organism evidence="2 4">
    <name type="scientific">Adineta ricciae</name>
    <name type="common">Rotifer</name>
    <dbReference type="NCBI Taxonomy" id="249248"/>
    <lineage>
        <taxon>Eukaryota</taxon>
        <taxon>Metazoa</taxon>
        <taxon>Spiralia</taxon>
        <taxon>Gnathifera</taxon>
        <taxon>Rotifera</taxon>
        <taxon>Eurotatoria</taxon>
        <taxon>Bdelloidea</taxon>
        <taxon>Adinetida</taxon>
        <taxon>Adinetidae</taxon>
        <taxon>Adineta</taxon>
    </lineage>
</organism>
<dbReference type="Proteomes" id="UP000663828">
    <property type="component" value="Unassembled WGS sequence"/>
</dbReference>
<name>A0A815ADH4_ADIRI</name>
<protein>
    <submittedName>
        <fullName evidence="2">Uncharacterized protein</fullName>
    </submittedName>
</protein>
<dbReference type="EMBL" id="CAJNOJ010000214">
    <property type="protein sequence ID" value="CAF1298951.1"/>
    <property type="molecule type" value="Genomic_DNA"/>
</dbReference>
<reference evidence="2" key="1">
    <citation type="submission" date="2021-02" db="EMBL/GenBank/DDBJ databases">
        <authorList>
            <person name="Nowell W R."/>
        </authorList>
    </citation>
    <scope>NUCLEOTIDE SEQUENCE</scope>
</reference>
<accession>A0A815ADH4</accession>
<dbReference type="AlphaFoldDB" id="A0A815ADH4"/>
<evidence type="ECO:0000313" key="4">
    <source>
        <dbReference type="Proteomes" id="UP000663828"/>
    </source>
</evidence>
<proteinExistence type="predicted"/>
<evidence type="ECO:0000313" key="3">
    <source>
        <dbReference type="EMBL" id="CAF1298951.1"/>
    </source>
</evidence>
<dbReference type="OrthoDB" id="9974726at2759"/>
<gene>
    <name evidence="3" type="ORF">EDS130_LOCUS30498</name>
    <name evidence="2" type="ORF">XAT740_LOCUS26619</name>
</gene>
<comment type="caution">
    <text evidence="2">The sequence shown here is derived from an EMBL/GenBank/DDBJ whole genome shotgun (WGS) entry which is preliminary data.</text>
</comment>
<dbReference type="Proteomes" id="UP000663852">
    <property type="component" value="Unassembled WGS sequence"/>
</dbReference>